<evidence type="ECO:0008006" key="4">
    <source>
        <dbReference type="Google" id="ProtNLM"/>
    </source>
</evidence>
<gene>
    <name evidence="2" type="ORF">NGTWS1702_31470</name>
</gene>
<comment type="caution">
    <text evidence="2">The sequence shown here is derived from an EMBL/GenBank/DDBJ whole genome shotgun (WGS) entry which is preliminary data.</text>
</comment>
<evidence type="ECO:0000313" key="2">
    <source>
        <dbReference type="EMBL" id="GJF08780.1"/>
    </source>
</evidence>
<accession>A0ABQ4V6L0</accession>
<feature type="signal peptide" evidence="1">
    <location>
        <begin position="1"/>
        <end position="25"/>
    </location>
</feature>
<dbReference type="Proteomes" id="UP001060504">
    <property type="component" value="Unassembled WGS sequence"/>
</dbReference>
<organism evidence="2 3">
    <name type="scientific">Mycolicibacterium cyprinidarum</name>
    <dbReference type="NCBI Taxonomy" id="2860311"/>
    <lineage>
        <taxon>Bacteria</taxon>
        <taxon>Bacillati</taxon>
        <taxon>Actinomycetota</taxon>
        <taxon>Actinomycetes</taxon>
        <taxon>Mycobacteriales</taxon>
        <taxon>Mycobacteriaceae</taxon>
        <taxon>Mycolicibacterium</taxon>
    </lineage>
</organism>
<reference evidence="2 3" key="1">
    <citation type="submission" date="2021-08" db="EMBL/GenBank/DDBJ databases">
        <title>Draft genome sequence of Mycolicibacterium sp. NGTWS1702 strain.</title>
        <authorList>
            <person name="Matsumoto M."/>
            <person name="Tang B.C.C."/>
            <person name="Machida Y."/>
            <person name="Matoyama H."/>
            <person name="Kishihara T."/>
            <person name="Sato S."/>
            <person name="Kondo I."/>
            <person name="Sano M."/>
            <person name="Kato G."/>
        </authorList>
    </citation>
    <scope>NUCLEOTIDE SEQUENCE [LARGE SCALE GENOMIC DNA]</scope>
    <source>
        <strain evidence="2 3">NGTWSNA01</strain>
    </source>
</reference>
<protein>
    <recommendedName>
        <fullName evidence="4">Keratin associated protein</fullName>
    </recommendedName>
</protein>
<dbReference type="EMBL" id="BPRH01003284">
    <property type="protein sequence ID" value="GJF08780.1"/>
    <property type="molecule type" value="Genomic_DNA"/>
</dbReference>
<proteinExistence type="predicted"/>
<keyword evidence="3" id="KW-1185">Reference proteome</keyword>
<sequence>MRSWYMLVAPLLVLAGIAVAPTAAAECTTSDNMTLCSLGDGDSDFPTLPSPSGFRDDLPGYSYGPGNAYSRYFDDGYKWFQP</sequence>
<evidence type="ECO:0000313" key="3">
    <source>
        <dbReference type="Proteomes" id="UP001060504"/>
    </source>
</evidence>
<name>A0ABQ4V6L0_9MYCO</name>
<evidence type="ECO:0000256" key="1">
    <source>
        <dbReference type="SAM" id="SignalP"/>
    </source>
</evidence>
<keyword evidence="1" id="KW-0732">Signal</keyword>
<feature type="chain" id="PRO_5047400855" description="Keratin associated protein" evidence="1">
    <location>
        <begin position="26"/>
        <end position="82"/>
    </location>
</feature>